<reference evidence="17" key="1">
    <citation type="submission" date="2021-11" db="EMBL/GenBank/DDBJ databases">
        <title>Genome sequence.</title>
        <authorList>
            <person name="Sun Q."/>
        </authorList>
    </citation>
    <scope>NUCLEOTIDE SEQUENCE</scope>
    <source>
        <strain evidence="17">JC732</strain>
    </source>
</reference>
<feature type="transmembrane region" description="Helical" evidence="15">
    <location>
        <begin position="138"/>
        <end position="161"/>
    </location>
</feature>
<evidence type="ECO:0000256" key="1">
    <source>
        <dbReference type="ARBA" id="ARBA00004651"/>
    </source>
</evidence>
<evidence type="ECO:0000256" key="3">
    <source>
        <dbReference type="ARBA" id="ARBA00011700"/>
    </source>
</evidence>
<sequence>MSKSTADEALELPPVESSEFPLTTAQVGMAAFLCSEAAFFSTLVVSYLIYLGQDQSGPTPAESLSLTRAVINSAFLLGSSGTIMLAMNSRKANSLGGFSVWMFVTIALGVMFLVGTAYEWEELIYKDGLTISRNLFGTTFFTLIGFHAFHVTIGLVLLTIITCLERAGRFSAKSEAPELVSWYWHFVDAVWIVIFGVVYWMGT</sequence>
<dbReference type="FunFam" id="1.20.120.80:FF:000001">
    <property type="entry name" value="Cytochrome (Ubi)quinol oxidase subunit III"/>
    <property type="match status" value="1"/>
</dbReference>
<comment type="function">
    <text evidence="9">Cytochrome bo(3) ubiquinol terminal oxidase is the component of the aerobic respiratory chain of E.coli that predominates when cells are grown at high aeration. Has proton pump activity across the membrane in addition to electron transfer, pumping 2 protons/electron.</text>
</comment>
<comment type="caution">
    <text evidence="17">The sequence shown here is derived from an EMBL/GenBank/DDBJ whole genome shotgun (WGS) entry which is preliminary data.</text>
</comment>
<dbReference type="InterPro" id="IPR000298">
    <property type="entry name" value="Cyt_c_oxidase-like_su3"/>
</dbReference>
<keyword evidence="5" id="KW-1003">Cell membrane</keyword>
<keyword evidence="8 15" id="KW-0472">Membrane</keyword>
<dbReference type="SUPFAM" id="SSF81452">
    <property type="entry name" value="Cytochrome c oxidase subunit III-like"/>
    <property type="match status" value="1"/>
</dbReference>
<dbReference type="CDD" id="cd00386">
    <property type="entry name" value="Heme_Cu_Oxidase_III_like"/>
    <property type="match status" value="1"/>
</dbReference>
<dbReference type="PROSITE" id="PS50253">
    <property type="entry name" value="COX3"/>
    <property type="match status" value="1"/>
</dbReference>
<dbReference type="InterPro" id="IPR035973">
    <property type="entry name" value="Cyt_c_oxidase_su3-like_sf"/>
</dbReference>
<organism evidence="17 18">
    <name type="scientific">Blastopirellula sediminis</name>
    <dbReference type="NCBI Taxonomy" id="2894196"/>
    <lineage>
        <taxon>Bacteria</taxon>
        <taxon>Pseudomonadati</taxon>
        <taxon>Planctomycetota</taxon>
        <taxon>Planctomycetia</taxon>
        <taxon>Pirellulales</taxon>
        <taxon>Pirellulaceae</taxon>
        <taxon>Blastopirellula</taxon>
    </lineage>
</organism>
<evidence type="ECO:0000256" key="13">
    <source>
        <dbReference type="ARBA" id="ARBA00032717"/>
    </source>
</evidence>
<evidence type="ECO:0000259" key="16">
    <source>
        <dbReference type="PROSITE" id="PS50253"/>
    </source>
</evidence>
<feature type="transmembrane region" description="Helical" evidence="15">
    <location>
        <begin position="182"/>
        <end position="202"/>
    </location>
</feature>
<evidence type="ECO:0000256" key="5">
    <source>
        <dbReference type="ARBA" id="ARBA00022475"/>
    </source>
</evidence>
<keyword evidence="7 15" id="KW-1133">Transmembrane helix</keyword>
<evidence type="ECO:0000256" key="10">
    <source>
        <dbReference type="ARBA" id="ARBA00030072"/>
    </source>
</evidence>
<name>A0A9X1SHW6_9BACT</name>
<dbReference type="GO" id="GO:0004129">
    <property type="term" value="F:cytochrome-c oxidase activity"/>
    <property type="evidence" value="ECO:0007669"/>
    <property type="project" value="InterPro"/>
</dbReference>
<dbReference type="Proteomes" id="UP001139103">
    <property type="component" value="Unassembled WGS sequence"/>
</dbReference>
<feature type="domain" description="Heme-copper oxidase subunit III family profile" evidence="16">
    <location>
        <begin position="1"/>
        <end position="203"/>
    </location>
</feature>
<keyword evidence="18" id="KW-1185">Reference proteome</keyword>
<evidence type="ECO:0000256" key="15">
    <source>
        <dbReference type="SAM" id="Phobius"/>
    </source>
</evidence>
<dbReference type="Gene3D" id="1.20.120.80">
    <property type="entry name" value="Cytochrome c oxidase, subunit III, four-helix bundle"/>
    <property type="match status" value="1"/>
</dbReference>
<dbReference type="Pfam" id="PF00510">
    <property type="entry name" value="COX3"/>
    <property type="match status" value="1"/>
</dbReference>
<evidence type="ECO:0000256" key="11">
    <source>
        <dbReference type="ARBA" id="ARBA00031884"/>
    </source>
</evidence>
<dbReference type="AlphaFoldDB" id="A0A9X1SHW6"/>
<comment type="similarity">
    <text evidence="2 14">Belongs to the cytochrome c oxidase subunit 3 family.</text>
</comment>
<evidence type="ECO:0000256" key="6">
    <source>
        <dbReference type="ARBA" id="ARBA00022692"/>
    </source>
</evidence>
<evidence type="ECO:0000256" key="2">
    <source>
        <dbReference type="ARBA" id="ARBA00010581"/>
    </source>
</evidence>
<dbReference type="InterPro" id="IPR024791">
    <property type="entry name" value="Cyt_c/ubiquinol_Oxase_su3"/>
</dbReference>
<dbReference type="EMBL" id="JAJKFT010000010">
    <property type="protein sequence ID" value="MCC9630236.1"/>
    <property type="molecule type" value="Genomic_DNA"/>
</dbReference>
<evidence type="ECO:0000256" key="14">
    <source>
        <dbReference type="RuleBase" id="RU003376"/>
    </source>
</evidence>
<feature type="transmembrane region" description="Helical" evidence="15">
    <location>
        <begin position="98"/>
        <end position="118"/>
    </location>
</feature>
<proteinExistence type="inferred from homology"/>
<feature type="transmembrane region" description="Helical" evidence="15">
    <location>
        <begin position="69"/>
        <end position="86"/>
    </location>
</feature>
<accession>A0A9X1SHW6</accession>
<gene>
    <name evidence="17" type="ORF">LOC68_17720</name>
</gene>
<dbReference type="GO" id="GO:0019646">
    <property type="term" value="P:aerobic electron transport chain"/>
    <property type="evidence" value="ECO:0007669"/>
    <property type="project" value="InterPro"/>
</dbReference>
<comment type="subcellular location">
    <subcellularLocation>
        <location evidence="1 14">Cell membrane</location>
        <topology evidence="1 14">Multi-pass membrane protein</topology>
    </subcellularLocation>
</comment>
<evidence type="ECO:0000256" key="7">
    <source>
        <dbReference type="ARBA" id="ARBA00022989"/>
    </source>
</evidence>
<evidence type="ECO:0000256" key="12">
    <source>
        <dbReference type="ARBA" id="ARBA00032189"/>
    </source>
</evidence>
<dbReference type="PANTHER" id="PTHR11403:SF2">
    <property type="entry name" value="CYTOCHROME BO(3) UBIQUINOL OXIDASE SUBUNIT 3"/>
    <property type="match status" value="1"/>
</dbReference>
<dbReference type="RefSeq" id="WP_230221195.1">
    <property type="nucleotide sequence ID" value="NZ_JAJKFT010000010.1"/>
</dbReference>
<keyword evidence="6 14" id="KW-0812">Transmembrane</keyword>
<evidence type="ECO:0000256" key="4">
    <source>
        <dbReference type="ARBA" id="ARBA00014687"/>
    </source>
</evidence>
<feature type="transmembrane region" description="Helical" evidence="15">
    <location>
        <begin position="27"/>
        <end position="49"/>
    </location>
</feature>
<protein>
    <recommendedName>
        <fullName evidence="4">Cytochrome bo(3) ubiquinol oxidase subunit 3</fullName>
    </recommendedName>
    <alternativeName>
        <fullName evidence="12">Cytochrome o ubiquinol oxidase subunit 3</fullName>
    </alternativeName>
    <alternativeName>
        <fullName evidence="10">Oxidase bo(3) subunit 3</fullName>
    </alternativeName>
    <alternativeName>
        <fullName evidence="13">Ubiquinol oxidase polypeptide III</fullName>
    </alternativeName>
    <alternativeName>
        <fullName evidence="11">Ubiquinol oxidase subunit 3</fullName>
    </alternativeName>
</protein>
<evidence type="ECO:0000256" key="8">
    <source>
        <dbReference type="ARBA" id="ARBA00023136"/>
    </source>
</evidence>
<dbReference type="InterPro" id="IPR013833">
    <property type="entry name" value="Cyt_c_oxidase_su3_a-hlx"/>
</dbReference>
<evidence type="ECO:0000313" key="17">
    <source>
        <dbReference type="EMBL" id="MCC9630236.1"/>
    </source>
</evidence>
<dbReference type="GO" id="GO:0005886">
    <property type="term" value="C:plasma membrane"/>
    <property type="evidence" value="ECO:0007669"/>
    <property type="project" value="UniProtKB-SubCell"/>
</dbReference>
<comment type="subunit">
    <text evidence="3">Heterooctamer of two A chains, two B chains, two C chains and two D chains.</text>
</comment>
<dbReference type="PANTHER" id="PTHR11403">
    <property type="entry name" value="CYTOCHROME C OXIDASE SUBUNIT III"/>
    <property type="match status" value="1"/>
</dbReference>
<evidence type="ECO:0000256" key="9">
    <source>
        <dbReference type="ARBA" id="ARBA00025694"/>
    </source>
</evidence>
<evidence type="ECO:0000313" key="18">
    <source>
        <dbReference type="Proteomes" id="UP001139103"/>
    </source>
</evidence>